<dbReference type="EMBL" id="CP062983">
    <property type="protein sequence ID" value="QPC82580.1"/>
    <property type="molecule type" value="Genomic_DNA"/>
</dbReference>
<organism evidence="4 5">
    <name type="scientific">Phototrophicus methaneseepsis</name>
    <dbReference type="NCBI Taxonomy" id="2710758"/>
    <lineage>
        <taxon>Bacteria</taxon>
        <taxon>Bacillati</taxon>
        <taxon>Chloroflexota</taxon>
        <taxon>Candidatus Thermofontia</taxon>
        <taxon>Phototrophicales</taxon>
        <taxon>Phototrophicaceae</taxon>
        <taxon>Phototrophicus</taxon>
    </lineage>
</organism>
<dbReference type="RefSeq" id="WP_195170649.1">
    <property type="nucleotide sequence ID" value="NZ_CP062983.1"/>
</dbReference>
<dbReference type="SUPFAM" id="SSF51445">
    <property type="entry name" value="(Trans)glycosidases"/>
    <property type="match status" value="1"/>
</dbReference>
<dbReference type="InterPro" id="IPR017853">
    <property type="entry name" value="GH"/>
</dbReference>
<evidence type="ECO:0000259" key="3">
    <source>
        <dbReference type="PROSITE" id="PS50853"/>
    </source>
</evidence>
<feature type="signal peptide" evidence="2">
    <location>
        <begin position="1"/>
        <end position="20"/>
    </location>
</feature>
<dbReference type="Gene3D" id="2.60.40.10">
    <property type="entry name" value="Immunoglobulins"/>
    <property type="match status" value="1"/>
</dbReference>
<evidence type="ECO:0000256" key="2">
    <source>
        <dbReference type="SAM" id="SignalP"/>
    </source>
</evidence>
<dbReference type="InterPro" id="IPR036116">
    <property type="entry name" value="FN3_sf"/>
</dbReference>
<evidence type="ECO:0000313" key="5">
    <source>
        <dbReference type="Proteomes" id="UP000594468"/>
    </source>
</evidence>
<name>A0A7S8E907_9CHLR</name>
<dbReference type="CDD" id="cd00063">
    <property type="entry name" value="FN3"/>
    <property type="match status" value="1"/>
</dbReference>
<evidence type="ECO:0000256" key="1">
    <source>
        <dbReference type="SAM" id="MobiDB-lite"/>
    </source>
</evidence>
<feature type="domain" description="Fibronectin type-III" evidence="3">
    <location>
        <begin position="566"/>
        <end position="656"/>
    </location>
</feature>
<protein>
    <submittedName>
        <fullName evidence="4">Fibronectin type III domain-containing protein</fullName>
    </submittedName>
</protein>
<gene>
    <name evidence="4" type="ORF">G4Y79_23305</name>
</gene>
<dbReference type="Proteomes" id="UP000594468">
    <property type="component" value="Chromosome"/>
</dbReference>
<keyword evidence="2" id="KW-0732">Signal</keyword>
<dbReference type="InterPro" id="IPR003961">
    <property type="entry name" value="FN3_dom"/>
</dbReference>
<sequence length="656" mass="72512">MLRFLLACCIAVAMVQGAAAQMRPVATTDASSVFASQYIRSPQLGITFVSSAQSPQDDGRYEKALSLGAGRNRWPLYWYTVEPQRGQFHWADYDQLVADDVRFDMASLAVLLGRPNFAQDGNSIAGLNEPVFADGSDYPEPGKALNPNNLWANFVYQAVNRYKPGGTLAREEGWLPGQGIQTWEMWNEPDLQQFWSGSIIAYARLLKVGYLAAKQADPNSTIIFGGLLYNTQTNWLARVLDIYINDPNVEANNWYMDAVAVHNYSYPWRSGWLTLVARETLDAYDLEKPIWLTETGVSVWDDYPGPTWASTADDGRFKRATQQQAAWFIIQSTTYAWAEGASVVFFHQLYDDCGDQAPGTNFPPHHGELCLGGAACSGDAYGLFRNERGSTCYSEHPRPNTARPAATAYHLLADVFGKAPFEPDGYERADDVTHIQFTRPGELIHVIWNHSMEPNQASFEAIGEDALLYTLDSDVHVIQPDEEGNYQINLAAAQPDAYPEREDRDPSAIGGAPIIIVEREGQAVILPTATPIPTEVPPSLIVEATPGPLVLPTGDASRSGDDTTPPVTSMQPLPEISPSSFEVHWQAEDDSPIERYLVWVKVDDGEWRPWLETTSTHGVYTGQSGSTYAFAVWALDGAGNWSNNLQLVAQAVTRIE</sequence>
<dbReference type="InterPro" id="IPR013783">
    <property type="entry name" value="Ig-like_fold"/>
</dbReference>
<evidence type="ECO:0000313" key="4">
    <source>
        <dbReference type="EMBL" id="QPC82580.1"/>
    </source>
</evidence>
<dbReference type="PROSITE" id="PS50853">
    <property type="entry name" value="FN3"/>
    <property type="match status" value="1"/>
</dbReference>
<reference evidence="4 5" key="1">
    <citation type="submission" date="2020-02" db="EMBL/GenBank/DDBJ databases">
        <authorList>
            <person name="Zheng R.K."/>
            <person name="Sun C.M."/>
        </authorList>
    </citation>
    <scope>NUCLEOTIDE SEQUENCE [LARGE SCALE GENOMIC DNA]</scope>
    <source>
        <strain evidence="5">rifampicinis</strain>
    </source>
</reference>
<feature type="chain" id="PRO_5032588072" evidence="2">
    <location>
        <begin position="21"/>
        <end position="656"/>
    </location>
</feature>
<proteinExistence type="predicted"/>
<dbReference type="GO" id="GO:0004553">
    <property type="term" value="F:hydrolase activity, hydrolyzing O-glycosyl compounds"/>
    <property type="evidence" value="ECO:0007669"/>
    <property type="project" value="TreeGrafter"/>
</dbReference>
<keyword evidence="5" id="KW-1185">Reference proteome</keyword>
<dbReference type="Gene3D" id="3.20.20.80">
    <property type="entry name" value="Glycosidases"/>
    <property type="match status" value="1"/>
</dbReference>
<dbReference type="AlphaFoldDB" id="A0A7S8E907"/>
<dbReference type="PANTHER" id="PTHR12631:SF10">
    <property type="entry name" value="BETA-XYLOSIDASE-LIKE PROTEIN-RELATED"/>
    <property type="match status" value="1"/>
</dbReference>
<dbReference type="InterPro" id="IPR051923">
    <property type="entry name" value="Glycosyl_Hydrolase_39"/>
</dbReference>
<dbReference type="KEGG" id="pmet:G4Y79_23305"/>
<feature type="region of interest" description="Disordered" evidence="1">
    <location>
        <begin position="555"/>
        <end position="575"/>
    </location>
</feature>
<dbReference type="PANTHER" id="PTHR12631">
    <property type="entry name" value="ALPHA-L-IDURONIDASE"/>
    <property type="match status" value="1"/>
</dbReference>
<accession>A0A7S8E907</accession>
<dbReference type="SUPFAM" id="SSF49265">
    <property type="entry name" value="Fibronectin type III"/>
    <property type="match status" value="1"/>
</dbReference>